<gene>
    <name evidence="3" type="ORF">SAMN05421544_10365</name>
</gene>
<dbReference type="RefSeq" id="WP_092735984.1">
    <property type="nucleotide sequence ID" value="NZ_FNAS01000003.1"/>
</dbReference>
<proteinExistence type="predicted"/>
<dbReference type="Pfam" id="PF13100">
    <property type="entry name" value="OstA_2"/>
    <property type="match status" value="1"/>
</dbReference>
<evidence type="ECO:0000313" key="4">
    <source>
        <dbReference type="Proteomes" id="UP000198517"/>
    </source>
</evidence>
<dbReference type="EMBL" id="FNAS01000003">
    <property type="protein sequence ID" value="SDE10298.1"/>
    <property type="molecule type" value="Genomic_DNA"/>
</dbReference>
<dbReference type="InterPro" id="IPR050218">
    <property type="entry name" value="LptD"/>
</dbReference>
<dbReference type="GO" id="GO:0009279">
    <property type="term" value="C:cell outer membrane"/>
    <property type="evidence" value="ECO:0007669"/>
    <property type="project" value="TreeGrafter"/>
</dbReference>
<keyword evidence="1" id="KW-0472">Membrane</keyword>
<name>A0A1G7A5T5_9FLAO</name>
<evidence type="ECO:0000313" key="3">
    <source>
        <dbReference type="EMBL" id="SDE10298.1"/>
    </source>
</evidence>
<keyword evidence="1" id="KW-0998">Cell outer membrane</keyword>
<dbReference type="Gene3D" id="2.60.450.10">
    <property type="entry name" value="Lipopolysaccharide (LPS) transport protein A like domain"/>
    <property type="match status" value="2"/>
</dbReference>
<sequence>MVIKSKIFWLIFLIGLGIQVVAQSNKEQKRPIAKDPYFKVSEQKNSPEVNEKIRLVHSDSLSRKPDDFEGNPVFYGNVKFEHKGAVLTADKVIFYQEDNFVKAIGNVILVTADGDRLTSDEMEYDGNTEKGIAKGNVVLTDPKQTIKTETLYYDRVPNTAYFNSGGTIYNGKNTIWTQTATYFINTKVVDVTGNVRIDNDKYRLEGNNIQQNQNTNVAVFSGSTRIINKENPSNYVYTEKGRYLMTTKEVYLEKNSKIYYNGKTLAGDQLYFNQTTGFGKGEGNVTLDAPNENRYIKGGYGEIFEHQDSAMITKNPYAVKIFKTDSLYFGAQKIITYQKPDSTGSKKSFVKAYKQARIFKTNLQGRTDSISYNETEAVIHAIGKPIFWSGTKQISGDTIRTYLNKNADSVDSIRVIGHAFAISKADSLNMKDEFNQIKGKSMTAIFENGEIKRAKVLNNAQSITYVDSENNKTKTMDRIGLALSTCGEIKALFEEKHLQIVSCNIGAQTDIHPMSMVPKEKRFFPDFNWNTKDRPKKWTDIFLDTPGYPKTQYISDDSLYDKALEIKKKSEEKEMSKKPHRKHKE</sequence>
<dbReference type="OrthoDB" id="9805931at2"/>
<dbReference type="AlphaFoldDB" id="A0A1G7A5T5"/>
<dbReference type="STRING" id="1071918.SAMN05421544_10365"/>
<dbReference type="Proteomes" id="UP000198517">
    <property type="component" value="Unassembled WGS sequence"/>
</dbReference>
<keyword evidence="4" id="KW-1185">Reference proteome</keyword>
<dbReference type="InterPro" id="IPR005653">
    <property type="entry name" value="OstA-like_N"/>
</dbReference>
<organism evidence="3 4">
    <name type="scientific">Riemerella columbipharyngis</name>
    <dbReference type="NCBI Taxonomy" id="1071918"/>
    <lineage>
        <taxon>Bacteria</taxon>
        <taxon>Pseudomonadati</taxon>
        <taxon>Bacteroidota</taxon>
        <taxon>Flavobacteriia</taxon>
        <taxon>Flavobacteriales</taxon>
        <taxon>Weeksellaceae</taxon>
        <taxon>Riemerella</taxon>
    </lineage>
</organism>
<accession>A0A1G7A5T5</accession>
<dbReference type="PANTHER" id="PTHR30189:SF1">
    <property type="entry name" value="LPS-ASSEMBLY PROTEIN LPTD"/>
    <property type="match status" value="1"/>
</dbReference>
<evidence type="ECO:0000259" key="2">
    <source>
        <dbReference type="Pfam" id="PF13100"/>
    </source>
</evidence>
<dbReference type="GO" id="GO:1990351">
    <property type="term" value="C:transporter complex"/>
    <property type="evidence" value="ECO:0007669"/>
    <property type="project" value="TreeGrafter"/>
</dbReference>
<dbReference type="PANTHER" id="PTHR30189">
    <property type="entry name" value="LPS-ASSEMBLY PROTEIN"/>
    <property type="match status" value="1"/>
</dbReference>
<feature type="domain" description="Organic solvent tolerance-like N-terminal" evidence="2">
    <location>
        <begin position="51"/>
        <end position="205"/>
    </location>
</feature>
<evidence type="ECO:0000256" key="1">
    <source>
        <dbReference type="ARBA" id="ARBA00023237"/>
    </source>
</evidence>
<protein>
    <submittedName>
        <fullName evidence="3">OstA-like protein</fullName>
    </submittedName>
</protein>
<reference evidence="3 4" key="1">
    <citation type="submission" date="2016-10" db="EMBL/GenBank/DDBJ databases">
        <authorList>
            <person name="de Groot N.N."/>
        </authorList>
    </citation>
    <scope>NUCLEOTIDE SEQUENCE [LARGE SCALE GENOMIC DNA]</scope>
    <source>
        <strain evidence="3 4">DSM 24015</strain>
    </source>
</reference>